<dbReference type="Gene3D" id="2.20.70.10">
    <property type="match status" value="3"/>
</dbReference>
<dbReference type="Pfam" id="PF21989">
    <property type="entry name" value="RA_2"/>
    <property type="match status" value="1"/>
</dbReference>
<evidence type="ECO:0000256" key="8">
    <source>
        <dbReference type="ARBA" id="ARBA00023203"/>
    </source>
</evidence>
<dbReference type="SUPFAM" id="SSF47031">
    <property type="entry name" value="Second domain of FERM"/>
    <property type="match status" value="1"/>
</dbReference>
<dbReference type="EMBL" id="BRYA01001474">
    <property type="protein sequence ID" value="GMI44255.1"/>
    <property type="molecule type" value="Genomic_DNA"/>
</dbReference>
<evidence type="ECO:0000256" key="5">
    <source>
        <dbReference type="ARBA" id="ARBA00022741"/>
    </source>
</evidence>
<dbReference type="SUPFAM" id="SSF54236">
    <property type="entry name" value="Ubiquitin-like"/>
    <property type="match status" value="1"/>
</dbReference>
<feature type="domain" description="MyTH4" evidence="13">
    <location>
        <begin position="255"/>
        <end position="406"/>
    </location>
</feature>
<evidence type="ECO:0000256" key="6">
    <source>
        <dbReference type="ARBA" id="ARBA00022840"/>
    </source>
</evidence>
<dbReference type="InterPro" id="IPR000159">
    <property type="entry name" value="RA_dom"/>
</dbReference>
<name>A0A9W7GFX9_9STRA</name>
<dbReference type="PROSITE" id="PS50020">
    <property type="entry name" value="WW_DOMAIN_2"/>
    <property type="match status" value="3"/>
</dbReference>
<keyword evidence="4" id="KW-0677">Repeat</keyword>
<dbReference type="GO" id="GO:0003779">
    <property type="term" value="F:actin binding"/>
    <property type="evidence" value="ECO:0007669"/>
    <property type="project" value="UniProtKB-KW"/>
</dbReference>
<evidence type="ECO:0000313" key="15">
    <source>
        <dbReference type="Proteomes" id="UP001165065"/>
    </source>
</evidence>
<gene>
    <name evidence="14" type="ORF">TrCOL_g12655</name>
</gene>
<evidence type="ECO:0000259" key="11">
    <source>
        <dbReference type="PROSITE" id="PS50057"/>
    </source>
</evidence>
<dbReference type="PROSITE" id="PS51016">
    <property type="entry name" value="MYTH4"/>
    <property type="match status" value="1"/>
</dbReference>
<keyword evidence="8" id="KW-0009">Actin-binding</keyword>
<dbReference type="Pfam" id="PF00784">
    <property type="entry name" value="MyTH4"/>
    <property type="match status" value="1"/>
</dbReference>
<dbReference type="InterPro" id="IPR029071">
    <property type="entry name" value="Ubiquitin-like_domsf"/>
</dbReference>
<feature type="domain" description="WW" evidence="10">
    <location>
        <begin position="4"/>
        <end position="38"/>
    </location>
</feature>
<dbReference type="InterPro" id="IPR035963">
    <property type="entry name" value="FERM_2"/>
</dbReference>
<evidence type="ECO:0000256" key="4">
    <source>
        <dbReference type="ARBA" id="ARBA00022737"/>
    </source>
</evidence>
<keyword evidence="5" id="KW-0547">Nucleotide-binding</keyword>
<keyword evidence="15" id="KW-1185">Reference proteome</keyword>
<protein>
    <submittedName>
        <fullName evidence="14">Uncharacterized protein</fullName>
    </submittedName>
</protein>
<sequence>MSAVKIGGDWVENTDPSTGRKYYANTVTKESSWEYPAELKGASDPAPGTGGGDKPAEWVEKLDSTSGNYYYYNRSTKETTWDKPEKFKPANKGGGDWASKIDPDSGQTYYYNKKTKESRWDKPEGYVDPKVEEAKKATEGGAAEVTTEGGGGISKAVRKDEGAAGVAVSSAATAAAVDPESNEVENDVDAATNEEGGGDGAKEDKNDPCGVLKSVEEITAGIGDVTFEKFVEEYFKLDRKGMFNSKTSVEKISSWKNDLIKTSLLQLPPDLSSEALQTFRNVTGYMGDRGSSKEPLGHVTKILSSLMLAPEQLRDEVFCQICKQVNNNPDPVSSVRGWQLMVIMLSCFPPSSRLQIPLTQFCARKLDDSGDFIPKYAEFALKRIPRIFDLGPRREIPTQVELEALKRCAKVTVRVNFLDKKYIMLQTDSWMTAAEFNVLVAKKLGIDDTSPYALFEVSSDDEERVLEPEERLMDLVSYWQRLAVEERKGKGKGAKIQEFQFVYKVRLFFDIPDDDHSGIEMMYLQASTDVVDARYPCTEQDSLTLAALQVQEMYGDHPGPGKEFTELDGVDPKTQKPKLMKFLASKYFADGSDRSAELIQQILKLYAKLSGYSTNEARLSYLDYVKSWKIYGSAYFFAEPQNSSLRFPSAIVLAINSKGILIVDPDTKEFLAEYTYKDVVTWGHSSNSFVVVTGGVQHQSKVYFKTDQGKEINSIVKAYVERVIGPREGNN</sequence>
<feature type="region of interest" description="Disordered" evidence="9">
    <location>
        <begin position="83"/>
        <end position="107"/>
    </location>
</feature>
<proteinExistence type="inferred from homology"/>
<evidence type="ECO:0000256" key="3">
    <source>
        <dbReference type="ARBA" id="ARBA00022490"/>
    </source>
</evidence>
<dbReference type="PROSITE" id="PS50200">
    <property type="entry name" value="RA"/>
    <property type="match status" value="1"/>
</dbReference>
<evidence type="ECO:0000259" key="13">
    <source>
        <dbReference type="PROSITE" id="PS51016"/>
    </source>
</evidence>
<dbReference type="CDD" id="cd00201">
    <property type="entry name" value="WW"/>
    <property type="match status" value="3"/>
</dbReference>
<evidence type="ECO:0000259" key="10">
    <source>
        <dbReference type="PROSITE" id="PS50020"/>
    </source>
</evidence>
<feature type="region of interest" description="Disordered" evidence="9">
    <location>
        <begin position="174"/>
        <end position="208"/>
    </location>
</feature>
<feature type="region of interest" description="Disordered" evidence="9">
    <location>
        <begin position="132"/>
        <end position="154"/>
    </location>
</feature>
<evidence type="ECO:0000256" key="9">
    <source>
        <dbReference type="SAM" id="MobiDB-lite"/>
    </source>
</evidence>
<dbReference type="Pfam" id="PF00373">
    <property type="entry name" value="FERM_M"/>
    <property type="match status" value="1"/>
</dbReference>
<dbReference type="AlphaFoldDB" id="A0A9W7GFX9"/>
<comment type="subcellular location">
    <subcellularLocation>
        <location evidence="1">Cytoplasm</location>
    </subcellularLocation>
</comment>
<dbReference type="CDD" id="cd14473">
    <property type="entry name" value="FERM_B-lobe"/>
    <property type="match status" value="1"/>
</dbReference>
<dbReference type="SUPFAM" id="SSF50729">
    <property type="entry name" value="PH domain-like"/>
    <property type="match status" value="1"/>
</dbReference>
<dbReference type="Gene3D" id="1.25.40.530">
    <property type="entry name" value="MyTH4 domain"/>
    <property type="match status" value="1"/>
</dbReference>
<dbReference type="PANTHER" id="PTHR22692:SF33">
    <property type="entry name" value="MYOSIN"/>
    <property type="match status" value="1"/>
</dbReference>
<keyword evidence="7" id="KW-0505">Motor protein</keyword>
<dbReference type="Pfam" id="PF00397">
    <property type="entry name" value="WW"/>
    <property type="match status" value="3"/>
</dbReference>
<dbReference type="Proteomes" id="UP001165065">
    <property type="component" value="Unassembled WGS sequence"/>
</dbReference>
<keyword evidence="6" id="KW-0067">ATP-binding</keyword>
<dbReference type="InterPro" id="IPR011993">
    <property type="entry name" value="PH-like_dom_sf"/>
</dbReference>
<dbReference type="SMART" id="SM00139">
    <property type="entry name" value="MyTH4"/>
    <property type="match status" value="1"/>
</dbReference>
<dbReference type="InterPro" id="IPR002404">
    <property type="entry name" value="IRS_PTB"/>
</dbReference>
<dbReference type="InterPro" id="IPR001202">
    <property type="entry name" value="WW_dom"/>
</dbReference>
<dbReference type="PROSITE" id="PS50057">
    <property type="entry name" value="FERM_3"/>
    <property type="match status" value="1"/>
</dbReference>
<evidence type="ECO:0000313" key="14">
    <source>
        <dbReference type="EMBL" id="GMI44255.1"/>
    </source>
</evidence>
<dbReference type="Pfam" id="PF02174">
    <property type="entry name" value="IRS"/>
    <property type="match status" value="1"/>
</dbReference>
<evidence type="ECO:0000256" key="2">
    <source>
        <dbReference type="ARBA" id="ARBA00008314"/>
    </source>
</evidence>
<dbReference type="Gene3D" id="2.30.29.30">
    <property type="entry name" value="Pleckstrin-homology domain (PH domain)/Phosphotyrosine-binding domain (PTB)"/>
    <property type="match status" value="1"/>
</dbReference>
<dbReference type="GO" id="GO:0005737">
    <property type="term" value="C:cytoplasm"/>
    <property type="evidence" value="ECO:0007669"/>
    <property type="project" value="UniProtKB-SubCell"/>
</dbReference>
<evidence type="ECO:0000259" key="12">
    <source>
        <dbReference type="PROSITE" id="PS50200"/>
    </source>
</evidence>
<reference evidence="15" key="1">
    <citation type="journal article" date="2023" name="Commun. Biol.">
        <title>Genome analysis of Parmales, the sister group of diatoms, reveals the evolutionary specialization of diatoms from phago-mixotrophs to photoautotrophs.</title>
        <authorList>
            <person name="Ban H."/>
            <person name="Sato S."/>
            <person name="Yoshikawa S."/>
            <person name="Yamada K."/>
            <person name="Nakamura Y."/>
            <person name="Ichinomiya M."/>
            <person name="Sato N."/>
            <person name="Blanc-Mathieu R."/>
            <person name="Endo H."/>
            <person name="Kuwata A."/>
            <person name="Ogata H."/>
        </authorList>
    </citation>
    <scope>NUCLEOTIDE SEQUENCE [LARGE SCALE GENOMIC DNA]</scope>
</reference>
<dbReference type="InterPro" id="IPR036020">
    <property type="entry name" value="WW_dom_sf"/>
</dbReference>
<dbReference type="InterPro" id="IPR019748">
    <property type="entry name" value="FERM_central"/>
</dbReference>
<dbReference type="GO" id="GO:0005856">
    <property type="term" value="C:cytoskeleton"/>
    <property type="evidence" value="ECO:0007669"/>
    <property type="project" value="InterPro"/>
</dbReference>
<dbReference type="SMART" id="SM00295">
    <property type="entry name" value="B41"/>
    <property type="match status" value="1"/>
</dbReference>
<organism evidence="14 15">
    <name type="scientific">Triparma columacea</name>
    <dbReference type="NCBI Taxonomy" id="722753"/>
    <lineage>
        <taxon>Eukaryota</taxon>
        <taxon>Sar</taxon>
        <taxon>Stramenopiles</taxon>
        <taxon>Ochrophyta</taxon>
        <taxon>Bolidophyceae</taxon>
        <taxon>Parmales</taxon>
        <taxon>Triparmaceae</taxon>
        <taxon>Triparma</taxon>
    </lineage>
</organism>
<evidence type="ECO:0000256" key="7">
    <source>
        <dbReference type="ARBA" id="ARBA00023175"/>
    </source>
</evidence>
<dbReference type="GO" id="GO:0005524">
    <property type="term" value="F:ATP binding"/>
    <property type="evidence" value="ECO:0007669"/>
    <property type="project" value="UniProtKB-KW"/>
</dbReference>
<dbReference type="InterPro" id="IPR019749">
    <property type="entry name" value="Band_41_domain"/>
</dbReference>
<dbReference type="InterPro" id="IPR038185">
    <property type="entry name" value="MyTH4_dom_sf"/>
</dbReference>
<dbReference type="SUPFAM" id="SSF51045">
    <property type="entry name" value="WW domain"/>
    <property type="match status" value="3"/>
</dbReference>
<feature type="domain" description="FERM" evidence="11">
    <location>
        <begin position="411"/>
        <end position="730"/>
    </location>
</feature>
<dbReference type="SMART" id="SM00456">
    <property type="entry name" value="WW"/>
    <property type="match status" value="3"/>
</dbReference>
<dbReference type="Gene3D" id="3.10.20.90">
    <property type="entry name" value="Phosphatidylinositol 3-kinase Catalytic Subunit, Chain A, domain 1"/>
    <property type="match status" value="1"/>
</dbReference>
<feature type="region of interest" description="Disordered" evidence="9">
    <location>
        <begin position="33"/>
        <end position="57"/>
    </location>
</feature>
<feature type="domain" description="WW" evidence="10">
    <location>
        <begin position="52"/>
        <end position="86"/>
    </location>
</feature>
<comment type="caution">
    <text evidence="14">The sequence shown here is derived from an EMBL/GenBank/DDBJ whole genome shotgun (WGS) entry which is preliminary data.</text>
</comment>
<dbReference type="PROSITE" id="PS01159">
    <property type="entry name" value="WW_DOMAIN_1"/>
    <property type="match status" value="3"/>
</dbReference>
<dbReference type="InterPro" id="IPR000299">
    <property type="entry name" value="FERM_domain"/>
</dbReference>
<feature type="region of interest" description="Disordered" evidence="9">
    <location>
        <begin position="1"/>
        <end position="20"/>
    </location>
</feature>
<dbReference type="InterPro" id="IPR051567">
    <property type="entry name" value="Unconventional_Myosin_ATPase"/>
</dbReference>
<dbReference type="InterPro" id="IPR014352">
    <property type="entry name" value="FERM/acyl-CoA-bd_prot_sf"/>
</dbReference>
<dbReference type="InterPro" id="IPR000857">
    <property type="entry name" value="MyTH4_dom"/>
</dbReference>
<feature type="domain" description="WW" evidence="10">
    <location>
        <begin position="97"/>
        <end position="125"/>
    </location>
</feature>
<accession>A0A9W7GFX9</accession>
<dbReference type="Gene3D" id="1.20.80.10">
    <property type="match status" value="1"/>
</dbReference>
<evidence type="ECO:0000256" key="1">
    <source>
        <dbReference type="ARBA" id="ARBA00004496"/>
    </source>
</evidence>
<keyword evidence="3" id="KW-0963">Cytoplasm</keyword>
<feature type="domain" description="Ras-associating" evidence="12">
    <location>
        <begin position="431"/>
        <end position="508"/>
    </location>
</feature>
<dbReference type="GO" id="GO:0007165">
    <property type="term" value="P:signal transduction"/>
    <property type="evidence" value="ECO:0007669"/>
    <property type="project" value="InterPro"/>
</dbReference>
<dbReference type="PANTHER" id="PTHR22692">
    <property type="entry name" value="MYOSIN VII, XV"/>
    <property type="match status" value="1"/>
</dbReference>
<dbReference type="OrthoDB" id="6108017at2759"/>
<comment type="similarity">
    <text evidence="2">Belongs to the TRAFAC class myosin-kinesin ATPase superfamily. Myosin family.</text>
</comment>